<reference evidence="2 3" key="1">
    <citation type="submission" date="2019-05" db="EMBL/GenBank/DDBJ databases">
        <title>Another draft genome of Portunus trituberculatus and its Hox gene families provides insights of decapod evolution.</title>
        <authorList>
            <person name="Jeong J.-H."/>
            <person name="Song I."/>
            <person name="Kim S."/>
            <person name="Choi T."/>
            <person name="Kim D."/>
            <person name="Ryu S."/>
            <person name="Kim W."/>
        </authorList>
    </citation>
    <scope>NUCLEOTIDE SEQUENCE [LARGE SCALE GENOMIC DNA]</scope>
    <source>
        <tissue evidence="2">Muscle</tissue>
    </source>
</reference>
<comment type="caution">
    <text evidence="2">The sequence shown here is derived from an EMBL/GenBank/DDBJ whole genome shotgun (WGS) entry which is preliminary data.</text>
</comment>
<name>A0A5B7JAM2_PORTR</name>
<dbReference type="EMBL" id="VSRR010082840">
    <property type="protein sequence ID" value="MPC89978.1"/>
    <property type="molecule type" value="Genomic_DNA"/>
</dbReference>
<dbReference type="AlphaFoldDB" id="A0A5B7JAM2"/>
<dbReference type="Proteomes" id="UP000324222">
    <property type="component" value="Unassembled WGS sequence"/>
</dbReference>
<accession>A0A5B7JAM2</accession>
<evidence type="ECO:0000256" key="1">
    <source>
        <dbReference type="SAM" id="MobiDB-lite"/>
    </source>
</evidence>
<feature type="region of interest" description="Disordered" evidence="1">
    <location>
        <begin position="128"/>
        <end position="148"/>
    </location>
</feature>
<protein>
    <submittedName>
        <fullName evidence="2">Uncharacterized protein</fullName>
    </submittedName>
</protein>
<organism evidence="2 3">
    <name type="scientific">Portunus trituberculatus</name>
    <name type="common">Swimming crab</name>
    <name type="synonym">Neptunus trituberculatus</name>
    <dbReference type="NCBI Taxonomy" id="210409"/>
    <lineage>
        <taxon>Eukaryota</taxon>
        <taxon>Metazoa</taxon>
        <taxon>Ecdysozoa</taxon>
        <taxon>Arthropoda</taxon>
        <taxon>Crustacea</taxon>
        <taxon>Multicrustacea</taxon>
        <taxon>Malacostraca</taxon>
        <taxon>Eumalacostraca</taxon>
        <taxon>Eucarida</taxon>
        <taxon>Decapoda</taxon>
        <taxon>Pleocyemata</taxon>
        <taxon>Brachyura</taxon>
        <taxon>Eubrachyura</taxon>
        <taxon>Portunoidea</taxon>
        <taxon>Portunidae</taxon>
        <taxon>Portuninae</taxon>
        <taxon>Portunus</taxon>
    </lineage>
</organism>
<evidence type="ECO:0000313" key="2">
    <source>
        <dbReference type="EMBL" id="MPC89978.1"/>
    </source>
</evidence>
<evidence type="ECO:0000313" key="3">
    <source>
        <dbReference type="Proteomes" id="UP000324222"/>
    </source>
</evidence>
<sequence>MEGRMQMTPSKLRVSPQKEVFSTGTGFGVDVGGSDGSFLPLPLTLPSYDLARLACRGLVRRLDPATPRTDDHPTVAPPCAPGLPRPAPPCHPLVPPSVPPRSTQQTPTSLSLRTRYFLPSEHRNSMTWPPSRYTITPNHTRPQSTTRNSNIISTSTQHHLLYPPSTTSAIFLTKLHFFSLYAVFLFKP</sequence>
<proteinExistence type="predicted"/>
<keyword evidence="3" id="KW-1185">Reference proteome</keyword>
<gene>
    <name evidence="2" type="ORF">E2C01_084944</name>
</gene>
<feature type="compositionally biased region" description="Polar residues" evidence="1">
    <location>
        <begin position="128"/>
        <end position="143"/>
    </location>
</feature>